<dbReference type="GeneID" id="9043920"/>
<accession>C5LRA4</accession>
<dbReference type="PANTHER" id="PTHR44085:SF2">
    <property type="entry name" value="SEPIAPTERIN REDUCTASE"/>
    <property type="match status" value="1"/>
</dbReference>
<dbReference type="InParanoid" id="C5LRA4"/>
<proteinExistence type="predicted"/>
<dbReference type="Proteomes" id="UP000007800">
    <property type="component" value="Unassembled WGS sequence"/>
</dbReference>
<evidence type="ECO:0000313" key="5">
    <source>
        <dbReference type="Proteomes" id="UP000007800"/>
    </source>
</evidence>
<dbReference type="Gene3D" id="3.40.50.720">
    <property type="entry name" value="NAD(P)-binding Rossmann-like Domain"/>
    <property type="match status" value="1"/>
</dbReference>
<protein>
    <submittedName>
        <fullName evidence="4">Uncharacterized protein</fullName>
    </submittedName>
</protein>
<dbReference type="PANTHER" id="PTHR44085">
    <property type="entry name" value="SEPIAPTERIN REDUCTASE"/>
    <property type="match status" value="1"/>
</dbReference>
<feature type="compositionally biased region" description="Acidic residues" evidence="3">
    <location>
        <begin position="44"/>
        <end position="56"/>
    </location>
</feature>
<keyword evidence="2" id="KW-0560">Oxidoreductase</keyword>
<dbReference type="GO" id="GO:0004757">
    <property type="term" value="F:sepiapterin reductase (NADP+) activity"/>
    <property type="evidence" value="ECO:0007669"/>
    <property type="project" value="TreeGrafter"/>
</dbReference>
<feature type="region of interest" description="Disordered" evidence="3">
    <location>
        <begin position="101"/>
        <end position="141"/>
    </location>
</feature>
<name>C5LRA4_PERM5</name>
<feature type="compositionally biased region" description="Acidic residues" evidence="3">
    <location>
        <begin position="127"/>
        <end position="141"/>
    </location>
</feature>
<dbReference type="AlphaFoldDB" id="C5LRA4"/>
<dbReference type="EMBL" id="GG684698">
    <property type="protein sequence ID" value="EER00739.1"/>
    <property type="molecule type" value="Genomic_DNA"/>
</dbReference>
<keyword evidence="1" id="KW-0521">NADP</keyword>
<dbReference type="OrthoDB" id="153074at2759"/>
<reference evidence="4 5" key="1">
    <citation type="submission" date="2008-07" db="EMBL/GenBank/DDBJ databases">
        <authorList>
            <person name="El-Sayed N."/>
            <person name="Caler E."/>
            <person name="Inman J."/>
            <person name="Amedeo P."/>
            <person name="Hass B."/>
            <person name="Wortman J."/>
        </authorList>
    </citation>
    <scope>NUCLEOTIDE SEQUENCE [LARGE SCALE GENOMIC DNA]</scope>
    <source>
        <strain evidence="5">ATCC 50983 / TXsc</strain>
    </source>
</reference>
<dbReference type="RefSeq" id="XP_002768021.1">
    <property type="nucleotide sequence ID" value="XM_002767975.1"/>
</dbReference>
<feature type="non-terminal residue" evidence="4">
    <location>
        <position position="1"/>
    </location>
</feature>
<dbReference type="GO" id="GO:0006729">
    <property type="term" value="P:tetrahydrobiopterin biosynthetic process"/>
    <property type="evidence" value="ECO:0007669"/>
    <property type="project" value="TreeGrafter"/>
</dbReference>
<evidence type="ECO:0000313" key="4">
    <source>
        <dbReference type="EMBL" id="EER00739.1"/>
    </source>
</evidence>
<evidence type="ECO:0000256" key="3">
    <source>
        <dbReference type="SAM" id="MobiDB-lite"/>
    </source>
</evidence>
<evidence type="ECO:0000256" key="2">
    <source>
        <dbReference type="ARBA" id="ARBA00023002"/>
    </source>
</evidence>
<sequence length="141" mass="15681">LYLVNTSSLAAEVPMPGMAIYGIGKRSRDYVLRLLASEASGNGGDDDGIEDDDDDDNGKHNKHHHHFLNWSPGPMYSPMSDAIFNNCSHPRALESFDSSHTTMVKEHHHGHHVSVEVPINNNNNKDMEEDEDEDEDGEDAN</sequence>
<gene>
    <name evidence="4" type="ORF">Pmar_PMAR027820</name>
</gene>
<feature type="region of interest" description="Disordered" evidence="3">
    <location>
        <begin position="38"/>
        <end position="71"/>
    </location>
</feature>
<evidence type="ECO:0000256" key="1">
    <source>
        <dbReference type="ARBA" id="ARBA00022857"/>
    </source>
</evidence>
<organism evidence="5">
    <name type="scientific">Perkinsus marinus (strain ATCC 50983 / TXsc)</name>
    <dbReference type="NCBI Taxonomy" id="423536"/>
    <lineage>
        <taxon>Eukaryota</taxon>
        <taxon>Sar</taxon>
        <taxon>Alveolata</taxon>
        <taxon>Perkinsozoa</taxon>
        <taxon>Perkinsea</taxon>
        <taxon>Perkinsida</taxon>
        <taxon>Perkinsidae</taxon>
        <taxon>Perkinsus</taxon>
    </lineage>
</organism>
<dbReference type="InterPro" id="IPR051721">
    <property type="entry name" value="Biopterin_syn/organic_redct"/>
</dbReference>
<keyword evidence="5" id="KW-1185">Reference proteome</keyword>